<keyword evidence="10" id="KW-0175">Coiled coil</keyword>
<evidence type="ECO:0000313" key="15">
    <source>
        <dbReference type="EMBL" id="KAF7731529.1"/>
    </source>
</evidence>
<evidence type="ECO:0000256" key="3">
    <source>
        <dbReference type="ARBA" id="ARBA00022490"/>
    </source>
</evidence>
<dbReference type="InterPro" id="IPR048333">
    <property type="entry name" value="HA2_WH"/>
</dbReference>
<feature type="compositionally biased region" description="Acidic residues" evidence="12">
    <location>
        <begin position="386"/>
        <end position="395"/>
    </location>
</feature>
<sequence>MARKTKKLTSNRGYATSSLPSKQVTALNETPAVAEAASVTPTVRHEDNVAKDMRPNEEESKDHVLTLVKRFDSLNEWKAQKALDMMSQEEHHRLEQKSFALPSELEHELLQVLKAEGNINKFPAVVPSACQVFRENEKDKTVEQLDLIYRILLKLGFNAADIEQSLRASLSLEVQDHLDWLCINVPYERMPVGLFDKYYTENDTTIEAVSYDEKDSSVQAKDETPRHITQPAEPIQVVSTLKAKGADEINDDYKSRIMRAAQQYMEEEEEQENVNEKHARLKFEMSTLEQQLPSKKKGKRGKKDTDTQMTDTELIELQKKVKDIQQTLCNIEADWEYDKSKAAELYVAQQQKAAKEREDRRQNPETAVGRTSDPATETAVKPELMKEEEDDDDDEYSLFGGLMLEQMENSDVGASHSVTKWNVVNVVTSSWKGKYPKHQLQDQSKRHGYITQKYSTSNIGTGLWRASVSLTSRYPQDPSVTVEIPEGLAATNAGDAEQLAAAAALFHLDPDATIYRTMPQTVKDLWLKWKDDKEQMEAGPRLEAGRSRIQFLYDLLETSSQQRKTRKGKELKADGSKLTDHTMPILRESLPKRKEIFSRVQQSFVKRLETEKYQGMKKKRGELPVSAYRKDILHLVKENQVIIISGETGCGKSTQVPQFIAEDLLQNSAENGMVICTQPRRISAISIANRVSAEMGDKPHSTGSPDSLVGYQIRLESKASKENVLLFCTTGILLRRLESDQYLEGVTHVVVDEVHERTVESDFLLIVLKRLCVTRPNLRVILMSATVEAHRFSSYFGNCPVLSVPGRTFPVQVKYLEDVIQTTEEESPYAIRRSRVRQGTVTLKYFNVFLCGIMNLDQGSIDISGKHGSSKRVRLEWFEEDTDDEDPYDFARYELKLKTVDTDEAENNDKYSKQTYKMIRRMDEYRINYDLILQLFEHICIKSTESDTNIPMSGAILVFLPGMPEIRRLYDLLSGHSVLGDSTRFLLIALHSTLSSEHQERAFDIPPEGVRKIVLSTNIAETGVTISDVTIVIDTGMAKIVSYEEKKRITRLRQTFVAKANARQRRGRAGRVQEGICFHLFTQERYDQMPDYEKPEILRLPLEELCLRIKVCNLGSIHEVLAAALDAPSKKMIDNAVQTLQEVQALSSDESQTLTPLGAHLAHLPVDVHIGKMILFGAIFRCLDPVLTVAASLSFKSPFVRPFGKESEADVAREKFRYANSDFWTIYKAYCSWREHLQRVRQQPRWTKEMHKFCSKHFLSQQNLEMIEDMKQQYLELLVSIGFVKLDKQKAVHRYELKRANRICHVPGPYDVHSDKVAVVNAAIVAGLYPKIAAYSREKNQFMNDILTVQIHPSSVLHRSPDTLQHDFLTYNTIVMSEKVYLWETASIKPAIVLLLAKEMVIKHKTRCVVLDRWIPFKCYARTAVLIKFLRTELNNWLAAKMDTPSLDLTNYGQEIMNVWIKALEV</sequence>
<accession>A0A8H7ET22</accession>
<dbReference type="FunFam" id="3.40.50.300:FF:000500">
    <property type="entry name" value="ATP-dependent RNA helicase DHX29"/>
    <property type="match status" value="1"/>
</dbReference>
<dbReference type="PROSITE" id="PS51192">
    <property type="entry name" value="HELICASE_ATP_BIND_1"/>
    <property type="match status" value="1"/>
</dbReference>
<dbReference type="Pfam" id="PF04408">
    <property type="entry name" value="WHD_HA2"/>
    <property type="match status" value="1"/>
</dbReference>
<evidence type="ECO:0000256" key="5">
    <source>
        <dbReference type="ARBA" id="ARBA00022741"/>
    </source>
</evidence>
<keyword evidence="8" id="KW-0067">ATP-binding</keyword>
<evidence type="ECO:0000256" key="1">
    <source>
        <dbReference type="ARBA" id="ARBA00008792"/>
    </source>
</evidence>
<evidence type="ECO:0000259" key="13">
    <source>
        <dbReference type="PROSITE" id="PS51192"/>
    </source>
</evidence>
<dbReference type="GO" id="GO:0016787">
    <property type="term" value="F:hydrolase activity"/>
    <property type="evidence" value="ECO:0007669"/>
    <property type="project" value="UniProtKB-KW"/>
</dbReference>
<dbReference type="Proteomes" id="UP000605846">
    <property type="component" value="Unassembled WGS sequence"/>
</dbReference>
<dbReference type="SMART" id="SM00490">
    <property type="entry name" value="HELICc"/>
    <property type="match status" value="1"/>
</dbReference>
<evidence type="ECO:0000313" key="16">
    <source>
        <dbReference type="Proteomes" id="UP000605846"/>
    </source>
</evidence>
<dbReference type="InterPro" id="IPR056890">
    <property type="entry name" value="UBA_DHX29-like"/>
</dbReference>
<organism evidence="15 16">
    <name type="scientific">Apophysomyces ossiformis</name>
    <dbReference type="NCBI Taxonomy" id="679940"/>
    <lineage>
        <taxon>Eukaryota</taxon>
        <taxon>Fungi</taxon>
        <taxon>Fungi incertae sedis</taxon>
        <taxon>Mucoromycota</taxon>
        <taxon>Mucoromycotina</taxon>
        <taxon>Mucoromycetes</taxon>
        <taxon>Mucorales</taxon>
        <taxon>Mucorineae</taxon>
        <taxon>Mucoraceae</taxon>
        <taxon>Apophysomyces</taxon>
    </lineage>
</organism>
<evidence type="ECO:0000256" key="6">
    <source>
        <dbReference type="ARBA" id="ARBA00022801"/>
    </source>
</evidence>
<dbReference type="PROSITE" id="PS51194">
    <property type="entry name" value="HELICASE_CTER"/>
    <property type="match status" value="1"/>
</dbReference>
<dbReference type="InterPro" id="IPR001650">
    <property type="entry name" value="Helicase_C-like"/>
</dbReference>
<feature type="domain" description="Helicase C-terminal" evidence="14">
    <location>
        <begin position="935"/>
        <end position="1113"/>
    </location>
</feature>
<dbReference type="PANTHER" id="PTHR18934:SF145">
    <property type="entry name" value="ATP-DEPENDENT RNA HELICASE DHX57-RELATED"/>
    <property type="match status" value="1"/>
</dbReference>
<feature type="region of interest" description="Disordered" evidence="12">
    <location>
        <begin position="1"/>
        <end position="47"/>
    </location>
</feature>
<protein>
    <recommendedName>
        <fullName evidence="2">RNA helicase</fullName>
        <ecNumber evidence="2">3.6.4.13</ecNumber>
    </recommendedName>
</protein>
<name>A0A8H7ET22_9FUNG</name>
<dbReference type="GO" id="GO:0003743">
    <property type="term" value="F:translation initiation factor activity"/>
    <property type="evidence" value="ECO:0007669"/>
    <property type="project" value="UniProtKB-KW"/>
</dbReference>
<dbReference type="InterPro" id="IPR007502">
    <property type="entry name" value="Helicase-assoc_dom"/>
</dbReference>
<proteinExistence type="inferred from homology"/>
<dbReference type="GO" id="GO:0003724">
    <property type="term" value="F:RNA helicase activity"/>
    <property type="evidence" value="ECO:0007669"/>
    <property type="project" value="UniProtKB-EC"/>
</dbReference>
<dbReference type="SMART" id="SM00847">
    <property type="entry name" value="HA2"/>
    <property type="match status" value="1"/>
</dbReference>
<comment type="caution">
    <text evidence="15">The sequence shown here is derived from an EMBL/GenBank/DDBJ whole genome shotgun (WGS) entry which is preliminary data.</text>
</comment>
<feature type="compositionally biased region" description="Basic and acidic residues" evidence="12">
    <location>
        <begin position="353"/>
        <end position="363"/>
    </location>
</feature>
<dbReference type="PANTHER" id="PTHR18934">
    <property type="entry name" value="ATP-DEPENDENT RNA HELICASE"/>
    <property type="match status" value="1"/>
</dbReference>
<dbReference type="OrthoDB" id="5600252at2759"/>
<evidence type="ECO:0000259" key="14">
    <source>
        <dbReference type="PROSITE" id="PS51194"/>
    </source>
</evidence>
<evidence type="ECO:0000256" key="2">
    <source>
        <dbReference type="ARBA" id="ARBA00012552"/>
    </source>
</evidence>
<evidence type="ECO:0000256" key="11">
    <source>
        <dbReference type="ARBA" id="ARBA00047984"/>
    </source>
</evidence>
<dbReference type="Gene3D" id="1.20.120.1080">
    <property type="match status" value="1"/>
</dbReference>
<keyword evidence="6" id="KW-0378">Hydrolase</keyword>
<dbReference type="SUPFAM" id="SSF52540">
    <property type="entry name" value="P-loop containing nucleoside triphosphate hydrolases"/>
    <property type="match status" value="1"/>
</dbReference>
<evidence type="ECO:0000256" key="10">
    <source>
        <dbReference type="ARBA" id="ARBA00023054"/>
    </source>
</evidence>
<dbReference type="Pfam" id="PF00270">
    <property type="entry name" value="DEAD"/>
    <property type="match status" value="1"/>
</dbReference>
<comment type="similarity">
    <text evidence="1">Belongs to the DEAD box helicase family. DEAH subfamily.</text>
</comment>
<dbReference type="InterPro" id="IPR011545">
    <property type="entry name" value="DEAD/DEAH_box_helicase_dom"/>
</dbReference>
<gene>
    <name evidence="15" type="ORF">EC973_009293</name>
</gene>
<dbReference type="EC" id="3.6.4.13" evidence="2"/>
<keyword evidence="4" id="KW-0396">Initiation factor</keyword>
<dbReference type="InterPro" id="IPR027417">
    <property type="entry name" value="P-loop_NTPase"/>
</dbReference>
<keyword evidence="3" id="KW-0963">Cytoplasm</keyword>
<keyword evidence="7" id="KW-0347">Helicase</keyword>
<evidence type="ECO:0000256" key="8">
    <source>
        <dbReference type="ARBA" id="ARBA00022840"/>
    </source>
</evidence>
<dbReference type="GO" id="GO:0005524">
    <property type="term" value="F:ATP binding"/>
    <property type="evidence" value="ECO:0007669"/>
    <property type="project" value="UniProtKB-KW"/>
</dbReference>
<dbReference type="CDD" id="cd18791">
    <property type="entry name" value="SF2_C_RHA"/>
    <property type="match status" value="1"/>
</dbReference>
<dbReference type="Pfam" id="PF24899">
    <property type="entry name" value="UBA_DHX29"/>
    <property type="match status" value="1"/>
</dbReference>
<dbReference type="Pfam" id="PF00271">
    <property type="entry name" value="Helicase_C"/>
    <property type="match status" value="1"/>
</dbReference>
<dbReference type="Pfam" id="PF21010">
    <property type="entry name" value="HA2_C"/>
    <property type="match status" value="1"/>
</dbReference>
<dbReference type="FunFam" id="1.20.120.1080:FF:000002">
    <property type="entry name" value="Putative ATP-dependent RNA helicase DHX36"/>
    <property type="match status" value="1"/>
</dbReference>
<dbReference type="Gene3D" id="3.40.50.300">
    <property type="entry name" value="P-loop containing nucleotide triphosphate hydrolases"/>
    <property type="match status" value="2"/>
</dbReference>
<evidence type="ECO:0000256" key="4">
    <source>
        <dbReference type="ARBA" id="ARBA00022540"/>
    </source>
</evidence>
<dbReference type="Pfam" id="PF07717">
    <property type="entry name" value="OB_NTP_bind"/>
    <property type="match status" value="1"/>
</dbReference>
<dbReference type="InterPro" id="IPR011709">
    <property type="entry name" value="DEAD-box_helicase_OB_fold"/>
</dbReference>
<keyword evidence="9" id="KW-0648">Protein biosynthesis</keyword>
<keyword evidence="5" id="KW-0547">Nucleotide-binding</keyword>
<reference evidence="15" key="1">
    <citation type="submission" date="2020-01" db="EMBL/GenBank/DDBJ databases">
        <title>Genome Sequencing of Three Apophysomyces-Like Fungal Strains Confirms a Novel Fungal Genus in the Mucoromycota with divergent Burkholderia-like Endosymbiotic Bacteria.</title>
        <authorList>
            <person name="Stajich J.E."/>
            <person name="Macias A.M."/>
            <person name="Carter-House D."/>
            <person name="Lovett B."/>
            <person name="Kasson L.R."/>
            <person name="Berry K."/>
            <person name="Grigoriev I."/>
            <person name="Chang Y."/>
            <person name="Spatafora J."/>
            <person name="Kasson M.T."/>
        </authorList>
    </citation>
    <scope>NUCLEOTIDE SEQUENCE</scope>
    <source>
        <strain evidence="15">NRRL A-21654</strain>
    </source>
</reference>
<feature type="domain" description="Helicase ATP-binding" evidence="13">
    <location>
        <begin position="633"/>
        <end position="805"/>
    </location>
</feature>
<evidence type="ECO:0000256" key="7">
    <source>
        <dbReference type="ARBA" id="ARBA00022806"/>
    </source>
</evidence>
<dbReference type="InterPro" id="IPR059023">
    <property type="entry name" value="RNA_hel_CTD"/>
</dbReference>
<dbReference type="EMBL" id="JABAYA010000009">
    <property type="protein sequence ID" value="KAF7731529.1"/>
    <property type="molecule type" value="Genomic_DNA"/>
</dbReference>
<dbReference type="CDD" id="cd17917">
    <property type="entry name" value="DEXHc_RHA-like"/>
    <property type="match status" value="1"/>
</dbReference>
<feature type="compositionally biased region" description="Polar residues" evidence="12">
    <location>
        <begin position="10"/>
        <end position="28"/>
    </location>
</feature>
<dbReference type="InterPro" id="IPR014001">
    <property type="entry name" value="Helicase_ATP-bd"/>
</dbReference>
<feature type="region of interest" description="Disordered" evidence="12">
    <location>
        <begin position="285"/>
        <end position="308"/>
    </location>
</feature>
<dbReference type="FunFam" id="3.40.50.300:FF:000325">
    <property type="entry name" value="ATP-dependent RNA helicase DHX29"/>
    <property type="match status" value="1"/>
</dbReference>
<feature type="region of interest" description="Disordered" evidence="12">
    <location>
        <begin position="352"/>
        <end position="395"/>
    </location>
</feature>
<comment type="catalytic activity">
    <reaction evidence="11">
        <text>ATP + H2O = ADP + phosphate + H(+)</text>
        <dbReference type="Rhea" id="RHEA:13065"/>
        <dbReference type="ChEBI" id="CHEBI:15377"/>
        <dbReference type="ChEBI" id="CHEBI:15378"/>
        <dbReference type="ChEBI" id="CHEBI:30616"/>
        <dbReference type="ChEBI" id="CHEBI:43474"/>
        <dbReference type="ChEBI" id="CHEBI:456216"/>
        <dbReference type="EC" id="3.6.4.13"/>
    </reaction>
</comment>
<dbReference type="SMART" id="SM00487">
    <property type="entry name" value="DEXDc"/>
    <property type="match status" value="1"/>
</dbReference>
<evidence type="ECO:0000256" key="12">
    <source>
        <dbReference type="SAM" id="MobiDB-lite"/>
    </source>
</evidence>
<keyword evidence="16" id="KW-1185">Reference proteome</keyword>
<dbReference type="GO" id="GO:0003723">
    <property type="term" value="F:RNA binding"/>
    <property type="evidence" value="ECO:0007669"/>
    <property type="project" value="TreeGrafter"/>
</dbReference>
<dbReference type="Pfam" id="PF26026">
    <property type="entry name" value="RNA_hel_CTD"/>
    <property type="match status" value="1"/>
</dbReference>
<evidence type="ECO:0000256" key="9">
    <source>
        <dbReference type="ARBA" id="ARBA00022917"/>
    </source>
</evidence>